<dbReference type="InterPro" id="IPR012871">
    <property type="entry name" value="DUF1668_ORYSA"/>
</dbReference>
<dbReference type="PANTHER" id="PTHR33085">
    <property type="entry name" value="OS12G0113100 PROTEIN-RELATED"/>
    <property type="match status" value="1"/>
</dbReference>
<organism evidence="1 2">
    <name type="scientific">Setaria italica</name>
    <name type="common">Foxtail millet</name>
    <name type="synonym">Panicum italicum</name>
    <dbReference type="NCBI Taxonomy" id="4555"/>
    <lineage>
        <taxon>Eukaryota</taxon>
        <taxon>Viridiplantae</taxon>
        <taxon>Streptophyta</taxon>
        <taxon>Embryophyta</taxon>
        <taxon>Tracheophyta</taxon>
        <taxon>Spermatophyta</taxon>
        <taxon>Magnoliopsida</taxon>
        <taxon>Liliopsida</taxon>
        <taxon>Poales</taxon>
        <taxon>Poaceae</taxon>
        <taxon>PACMAD clade</taxon>
        <taxon>Panicoideae</taxon>
        <taxon>Panicodae</taxon>
        <taxon>Paniceae</taxon>
        <taxon>Cenchrinae</taxon>
        <taxon>Setaria</taxon>
    </lineage>
</organism>
<name>K3Z0F7_SETIT</name>
<dbReference type="EnsemblPlants" id="KQL28859">
    <property type="protein sequence ID" value="KQL28859"/>
    <property type="gene ID" value="SETIT_020021mg"/>
</dbReference>
<dbReference type="AlphaFoldDB" id="K3Z0F7"/>
<dbReference type="Proteomes" id="UP000004995">
    <property type="component" value="Unassembled WGS sequence"/>
</dbReference>
<evidence type="ECO:0000313" key="2">
    <source>
        <dbReference type="Proteomes" id="UP000004995"/>
    </source>
</evidence>
<dbReference type="Gramene" id="KQL28859">
    <property type="protein sequence ID" value="KQL28859"/>
    <property type="gene ID" value="SETIT_020021mg"/>
</dbReference>
<protein>
    <submittedName>
        <fullName evidence="1">Uncharacterized protein</fullName>
    </submittedName>
</protein>
<accession>K3Z0F7</accession>
<dbReference type="InParanoid" id="K3Z0F7"/>
<dbReference type="HOGENOM" id="CLU_1648096_0_0_1"/>
<evidence type="ECO:0000313" key="1">
    <source>
        <dbReference type="EnsemblPlants" id="KQL28859"/>
    </source>
</evidence>
<dbReference type="PANTHER" id="PTHR33085:SF64">
    <property type="entry name" value="OS09G0555900 PROTEIN"/>
    <property type="match status" value="1"/>
</dbReference>
<sequence>IRPSAEPEVRWSEEEHKLSALATVSGGTISLDTETGTSRKEGTWELPLDNLGIFVPELGVVIGIASTRDCLEPSDPWFCQVCALDVVEARPPAVRHVWEIPPERAEDVAPSEAVSLAYLRDDSRFCVSSEDTGTSFTLVDVSRLPGGDLELAKHGNVYCHV</sequence>
<dbReference type="EMBL" id="AGNK02000133">
    <property type="status" value="NOT_ANNOTATED_CDS"/>
    <property type="molecule type" value="Genomic_DNA"/>
</dbReference>
<dbReference type="Pfam" id="PF07893">
    <property type="entry name" value="DUF1668"/>
    <property type="match status" value="1"/>
</dbReference>
<reference evidence="1" key="2">
    <citation type="submission" date="2018-08" db="UniProtKB">
        <authorList>
            <consortium name="EnsemblPlants"/>
        </authorList>
    </citation>
    <scope>IDENTIFICATION</scope>
    <source>
        <strain evidence="1">Yugu1</strain>
    </source>
</reference>
<dbReference type="eggNOG" id="ENOG502R4SI">
    <property type="taxonomic scope" value="Eukaryota"/>
</dbReference>
<reference evidence="2" key="1">
    <citation type="journal article" date="2012" name="Nat. Biotechnol.">
        <title>Reference genome sequence of the model plant Setaria.</title>
        <authorList>
            <person name="Bennetzen J.L."/>
            <person name="Schmutz J."/>
            <person name="Wang H."/>
            <person name="Percifield R."/>
            <person name="Hawkins J."/>
            <person name="Pontaroli A.C."/>
            <person name="Estep M."/>
            <person name="Feng L."/>
            <person name="Vaughn J.N."/>
            <person name="Grimwood J."/>
            <person name="Jenkins J."/>
            <person name="Barry K."/>
            <person name="Lindquist E."/>
            <person name="Hellsten U."/>
            <person name="Deshpande S."/>
            <person name="Wang X."/>
            <person name="Wu X."/>
            <person name="Mitros T."/>
            <person name="Triplett J."/>
            <person name="Yang X."/>
            <person name="Ye C.Y."/>
            <person name="Mauro-Herrera M."/>
            <person name="Wang L."/>
            <person name="Li P."/>
            <person name="Sharma M."/>
            <person name="Sharma R."/>
            <person name="Ronald P.C."/>
            <person name="Panaud O."/>
            <person name="Kellogg E.A."/>
            <person name="Brutnell T.P."/>
            <person name="Doust A.N."/>
            <person name="Tuskan G.A."/>
            <person name="Rokhsar D."/>
            <person name="Devos K.M."/>
        </authorList>
    </citation>
    <scope>NUCLEOTIDE SEQUENCE [LARGE SCALE GENOMIC DNA]</scope>
    <source>
        <strain evidence="2">cv. Yugu1</strain>
    </source>
</reference>
<keyword evidence="2" id="KW-1185">Reference proteome</keyword>
<proteinExistence type="predicted"/>